<proteinExistence type="predicted"/>
<reference evidence="1" key="1">
    <citation type="submission" date="2023-06" db="EMBL/GenBank/DDBJ databases">
        <authorList>
            <consortium name="Lawrence Berkeley National Laboratory"/>
            <person name="Ahrendt S."/>
            <person name="Sahu N."/>
            <person name="Indic B."/>
            <person name="Wong-Bajracharya J."/>
            <person name="Merenyi Z."/>
            <person name="Ke H.-M."/>
            <person name="Monk M."/>
            <person name="Kocsube S."/>
            <person name="Drula E."/>
            <person name="Lipzen A."/>
            <person name="Balint B."/>
            <person name="Henrissat B."/>
            <person name="Andreopoulos B."/>
            <person name="Martin F.M."/>
            <person name="Harder C.B."/>
            <person name="Rigling D."/>
            <person name="Ford K.L."/>
            <person name="Foster G.D."/>
            <person name="Pangilinan J."/>
            <person name="Papanicolaou A."/>
            <person name="Barry K."/>
            <person name="LaButti K."/>
            <person name="Viragh M."/>
            <person name="Koriabine M."/>
            <person name="Yan M."/>
            <person name="Riley R."/>
            <person name="Champramary S."/>
            <person name="Plett K.L."/>
            <person name="Tsai I.J."/>
            <person name="Slot J."/>
            <person name="Sipos G."/>
            <person name="Plett J."/>
            <person name="Nagy L.G."/>
            <person name="Grigoriev I.V."/>
        </authorList>
    </citation>
    <scope>NUCLEOTIDE SEQUENCE</scope>
    <source>
        <strain evidence="1">HWK02</strain>
    </source>
</reference>
<accession>A0AA39Q876</accession>
<dbReference type="Proteomes" id="UP001175228">
    <property type="component" value="Unassembled WGS sequence"/>
</dbReference>
<dbReference type="EMBL" id="JAUEPU010000012">
    <property type="protein sequence ID" value="KAK0498063.1"/>
    <property type="molecule type" value="Genomic_DNA"/>
</dbReference>
<organism evidence="1 2">
    <name type="scientific">Armillaria luteobubalina</name>
    <dbReference type="NCBI Taxonomy" id="153913"/>
    <lineage>
        <taxon>Eukaryota</taxon>
        <taxon>Fungi</taxon>
        <taxon>Dikarya</taxon>
        <taxon>Basidiomycota</taxon>
        <taxon>Agaricomycotina</taxon>
        <taxon>Agaricomycetes</taxon>
        <taxon>Agaricomycetidae</taxon>
        <taxon>Agaricales</taxon>
        <taxon>Marasmiineae</taxon>
        <taxon>Physalacriaceae</taxon>
        <taxon>Armillaria</taxon>
    </lineage>
</organism>
<comment type="caution">
    <text evidence="1">The sequence shown here is derived from an EMBL/GenBank/DDBJ whole genome shotgun (WGS) entry which is preliminary data.</text>
</comment>
<keyword evidence="2" id="KW-1185">Reference proteome</keyword>
<name>A0AA39Q876_9AGAR</name>
<evidence type="ECO:0000313" key="1">
    <source>
        <dbReference type="EMBL" id="KAK0498063.1"/>
    </source>
</evidence>
<sequence>MAMYDKLSLCDSILLQYNKNSTKNSEAEGKNRGLDHWAMHSSSGAGNSFISGLSTLDTENIIFPSARAPTDAMGISQTLIKPPRDGFQVVRDENSRKWIQELGSRGIRPESVFYYQFDPPAALHLCSIDKCGEEFQWNEIHKHIIIKHRGISGCDLQ</sequence>
<evidence type="ECO:0000313" key="2">
    <source>
        <dbReference type="Proteomes" id="UP001175228"/>
    </source>
</evidence>
<gene>
    <name evidence="1" type="ORF">EDD18DRAFT_1104546</name>
</gene>
<dbReference type="AlphaFoldDB" id="A0AA39Q876"/>
<protein>
    <submittedName>
        <fullName evidence="1">Uncharacterized protein</fullName>
    </submittedName>
</protein>